<dbReference type="PANTHER" id="PTHR46333">
    <property type="entry name" value="CYTOKINESIS PROTEIN 3"/>
    <property type="match status" value="1"/>
</dbReference>
<dbReference type="PANTHER" id="PTHR46333:SF2">
    <property type="entry name" value="CYTOKINESIS PROTEIN 3"/>
    <property type="match status" value="1"/>
</dbReference>
<dbReference type="RefSeq" id="WP_367286136.1">
    <property type="nucleotide sequence ID" value="NZ_JBBMEZ010000027.1"/>
</dbReference>
<accession>A0ABV1FB55</accession>
<reference evidence="3 4" key="1">
    <citation type="submission" date="2024-03" db="EMBL/GenBank/DDBJ databases">
        <title>Human intestinal bacterial collection.</title>
        <authorList>
            <person name="Pauvert C."/>
            <person name="Hitch T.C.A."/>
            <person name="Clavel T."/>
        </authorList>
    </citation>
    <scope>NUCLEOTIDE SEQUENCE [LARGE SCALE GENOMIC DNA]</scope>
    <source>
        <strain evidence="3 4">CLA-JM-H38</strain>
    </source>
</reference>
<dbReference type="InterPro" id="IPR002105">
    <property type="entry name" value="Dockerin_1_rpt"/>
</dbReference>
<keyword evidence="4" id="KW-1185">Reference proteome</keyword>
<feature type="signal peptide" evidence="1">
    <location>
        <begin position="1"/>
        <end position="25"/>
    </location>
</feature>
<evidence type="ECO:0000313" key="4">
    <source>
        <dbReference type="Proteomes" id="UP001490816"/>
    </source>
</evidence>
<evidence type="ECO:0000259" key="2">
    <source>
        <dbReference type="PROSITE" id="PS51766"/>
    </source>
</evidence>
<dbReference type="InterPro" id="IPR016134">
    <property type="entry name" value="Dockerin_dom"/>
</dbReference>
<evidence type="ECO:0000256" key="1">
    <source>
        <dbReference type="SAM" id="SignalP"/>
    </source>
</evidence>
<dbReference type="InterPro" id="IPR038765">
    <property type="entry name" value="Papain-like_cys_pep_sf"/>
</dbReference>
<dbReference type="InterPro" id="IPR036439">
    <property type="entry name" value="Dockerin_dom_sf"/>
</dbReference>
<dbReference type="Pfam" id="PF00404">
    <property type="entry name" value="Dockerin_1"/>
    <property type="match status" value="1"/>
</dbReference>
<dbReference type="Pfam" id="PF01841">
    <property type="entry name" value="Transglut_core"/>
    <property type="match status" value="1"/>
</dbReference>
<protein>
    <submittedName>
        <fullName evidence="3">Dockerin type I domain-containing protein</fullName>
    </submittedName>
</protein>
<dbReference type="Proteomes" id="UP001490816">
    <property type="component" value="Unassembled WGS sequence"/>
</dbReference>
<sequence>MKNIKKTAGKLFAMILTVTVSVSCAVSTGIFTASAYTAPKEGKIFYNKTMYDKYGKAEGIVLDSLKNFDEEIDISSLNVPRSDVAEFFKVLTLTHPELYYVNQGFSYSYYPSEDKVASIYPEYTISKSEYATQKKSLDKEVERILSLVDENMTDSEKALVIHDELAIMSEYSTSDYNKADIYNSLVEKTSVCQGYALAYSYMLSLVGIDSELVDSNSMNHMWNKVHIGSAWYNVDVTWDDPINDRPGHAQHTYFLLSDNAIQNLPSKHYDYTISYGANSTKYDNYEIHNFDTRLCEVNGEFYGFVNNNSSANKGALLKYKLDSNTYEKKLKLNERWSAGGNSYWINTFMSLEKYNDTLYFNTSDAVYSYDVETGRQAVAASDINGVSVSSGRLCYGMVLKGDAMYVAVSDSPNNKATLQYVKRVDKGNLAIGMTNYVMTASTNSAEKAYYGDANGDGKINISDATAIQKAIVGIVNQNEIERINSDVNFDSDITVIDATTIQMYIVGLI</sequence>
<dbReference type="InterPro" id="IPR002931">
    <property type="entry name" value="Transglutaminase-like"/>
</dbReference>
<dbReference type="InterPro" id="IPR052557">
    <property type="entry name" value="CAP/Cytokinesis_protein"/>
</dbReference>
<comment type="caution">
    <text evidence="3">The sequence shown here is derived from an EMBL/GenBank/DDBJ whole genome shotgun (WGS) entry which is preliminary data.</text>
</comment>
<feature type="chain" id="PRO_5045177990" evidence="1">
    <location>
        <begin position="26"/>
        <end position="509"/>
    </location>
</feature>
<dbReference type="Gene3D" id="3.10.620.30">
    <property type="match status" value="1"/>
</dbReference>
<dbReference type="SUPFAM" id="SSF54001">
    <property type="entry name" value="Cysteine proteinases"/>
    <property type="match status" value="1"/>
</dbReference>
<organism evidence="3 4">
    <name type="scientific">Ruminococcoides intestinale</name>
    <dbReference type="NCBI Taxonomy" id="3133162"/>
    <lineage>
        <taxon>Bacteria</taxon>
        <taxon>Bacillati</taxon>
        <taxon>Bacillota</taxon>
        <taxon>Clostridia</taxon>
        <taxon>Eubacteriales</taxon>
        <taxon>Oscillospiraceae</taxon>
        <taxon>Ruminococcoides</taxon>
    </lineage>
</organism>
<proteinExistence type="predicted"/>
<dbReference type="EMBL" id="JBBMEZ010000027">
    <property type="protein sequence ID" value="MEQ2470516.1"/>
    <property type="molecule type" value="Genomic_DNA"/>
</dbReference>
<dbReference type="SUPFAM" id="SSF63446">
    <property type="entry name" value="Type I dockerin domain"/>
    <property type="match status" value="1"/>
</dbReference>
<keyword evidence="1" id="KW-0732">Signal</keyword>
<dbReference type="Gene3D" id="1.10.1330.10">
    <property type="entry name" value="Dockerin domain"/>
    <property type="match status" value="1"/>
</dbReference>
<feature type="domain" description="Dockerin" evidence="2">
    <location>
        <begin position="446"/>
        <end position="509"/>
    </location>
</feature>
<gene>
    <name evidence="3" type="ORF">WMO39_09290</name>
</gene>
<evidence type="ECO:0000313" key="3">
    <source>
        <dbReference type="EMBL" id="MEQ2470516.1"/>
    </source>
</evidence>
<dbReference type="CDD" id="cd14256">
    <property type="entry name" value="Dockerin_I"/>
    <property type="match status" value="1"/>
</dbReference>
<dbReference type="PROSITE" id="PS51766">
    <property type="entry name" value="DOCKERIN"/>
    <property type="match status" value="1"/>
</dbReference>
<dbReference type="PROSITE" id="PS51257">
    <property type="entry name" value="PROKAR_LIPOPROTEIN"/>
    <property type="match status" value="1"/>
</dbReference>
<name>A0ABV1FB55_9FIRM</name>